<protein>
    <recommendedName>
        <fullName evidence="4">PTS EIIB type-2 domain-containing protein</fullName>
    </recommendedName>
</protein>
<accession>W6AVZ7</accession>
<dbReference type="InterPro" id="IPR036095">
    <property type="entry name" value="PTS_EIIB-like_sf"/>
</dbReference>
<dbReference type="RefSeq" id="WP_025317255.1">
    <property type="nucleotide sequence ID" value="NZ_CP002082.1"/>
</dbReference>
<evidence type="ECO:0000313" key="3">
    <source>
        <dbReference type="Proteomes" id="UP000019260"/>
    </source>
</evidence>
<evidence type="ECO:0008006" key="4">
    <source>
        <dbReference type="Google" id="ProtNLM"/>
    </source>
</evidence>
<keyword evidence="3" id="KW-1185">Reference proteome</keyword>
<evidence type="ECO:0000313" key="2">
    <source>
        <dbReference type="EMBL" id="AHI57894.1"/>
    </source>
</evidence>
<dbReference type="STRING" id="838561.P344_02745"/>
<dbReference type="GO" id="GO:0009401">
    <property type="term" value="P:phosphoenolpyruvate-dependent sugar phosphotransferase system"/>
    <property type="evidence" value="ECO:0007669"/>
    <property type="project" value="InterPro"/>
</dbReference>
<organism evidence="2 3">
    <name type="scientific">Spiroplasma mirum ATCC 29335</name>
    <dbReference type="NCBI Taxonomy" id="838561"/>
    <lineage>
        <taxon>Bacteria</taxon>
        <taxon>Bacillati</taxon>
        <taxon>Mycoplasmatota</taxon>
        <taxon>Mollicutes</taxon>
        <taxon>Entomoplasmatales</taxon>
        <taxon>Spiroplasmataceae</taxon>
        <taxon>Spiroplasma</taxon>
    </lineage>
</organism>
<keyword evidence="1" id="KW-0808">Transferase</keyword>
<dbReference type="KEGG" id="smia:P344_02745"/>
<reference evidence="2 3" key="1">
    <citation type="submission" date="2013-09" db="EMBL/GenBank/DDBJ databases">
        <title>Complete genome sequence of Spiroplasma mirum suckling mouse cataract agent.</title>
        <authorList>
            <person name="Landry C.A."/>
            <person name="Bastian F.O."/>
            <person name="Thune R.L."/>
        </authorList>
    </citation>
    <scope>NUCLEOTIDE SEQUENCE [LARGE SCALE GENOMIC DNA]</scope>
    <source>
        <strain evidence="2 3">SMCA</strain>
    </source>
</reference>
<dbReference type="Gene3D" id="3.40.50.2300">
    <property type="match status" value="1"/>
</dbReference>
<name>W6AVZ7_9MOLU</name>
<dbReference type="HOGENOM" id="CLU_2847613_0_0_14"/>
<dbReference type="AlphaFoldDB" id="W6AVZ7"/>
<proteinExistence type="predicted"/>
<evidence type="ECO:0000256" key="1">
    <source>
        <dbReference type="ARBA" id="ARBA00022679"/>
    </source>
</evidence>
<dbReference type="Proteomes" id="UP000019260">
    <property type="component" value="Chromosome"/>
</dbReference>
<dbReference type="PATRIC" id="fig|838561.3.peg.528"/>
<dbReference type="SUPFAM" id="SSF52794">
    <property type="entry name" value="PTS system IIB component-like"/>
    <property type="match status" value="1"/>
</dbReference>
<dbReference type="GO" id="GO:0008982">
    <property type="term" value="F:protein-N(PI)-phosphohistidine-sugar phosphotransferase activity"/>
    <property type="evidence" value="ECO:0007669"/>
    <property type="project" value="InterPro"/>
</dbReference>
<gene>
    <name evidence="2" type="ORF">P344_02745</name>
</gene>
<dbReference type="EMBL" id="CP006720">
    <property type="protein sequence ID" value="AHI57894.1"/>
    <property type="molecule type" value="Genomic_DNA"/>
</dbReference>
<sequence>MFLTNKDTINQIRNATSYQELINAFQIKASPEMDNLAPNQHYDVIGITACPTGIDHTYMAKEKLE</sequence>